<dbReference type="Pfam" id="PF13591">
    <property type="entry name" value="MerR_2"/>
    <property type="match status" value="1"/>
</dbReference>
<accession>A0ABS6UGX3</accession>
<reference evidence="1 2" key="1">
    <citation type="submission" date="2020-11" db="EMBL/GenBank/DDBJ databases">
        <title>Pseudonocardia abyssalis sp. nov. and Pseudonocardia oceani sp. nov., description and phylogenomic analysis of two novel actinomycetes isolated from the deep Southern Ocean.</title>
        <authorList>
            <person name="Parra J."/>
        </authorList>
    </citation>
    <scope>NUCLEOTIDE SEQUENCE [LARGE SCALE GENOMIC DNA]</scope>
    <source>
        <strain evidence="2">KRD185</strain>
    </source>
</reference>
<dbReference type="EMBL" id="JADQDF010000001">
    <property type="protein sequence ID" value="MBW0131484.1"/>
    <property type="molecule type" value="Genomic_DNA"/>
</dbReference>
<sequence length="108" mass="12085">MTVHPLLARPGRPLSQAEFARRSGLHPEHLHRLFALGLLRATPDADGRLSFPVGELAAVHRIERLRAELPVNYAALGLIVELLDRISRLEMALRTQRAAHESTRGWIS</sequence>
<evidence type="ECO:0008006" key="3">
    <source>
        <dbReference type="Google" id="ProtNLM"/>
    </source>
</evidence>
<dbReference type="RefSeq" id="WP_218588880.1">
    <property type="nucleotide sequence ID" value="NZ_JADQDE010000020.1"/>
</dbReference>
<protein>
    <recommendedName>
        <fullName evidence="3">MerR family transcriptional regulator</fullName>
    </recommendedName>
</protein>
<evidence type="ECO:0000313" key="2">
    <source>
        <dbReference type="Proteomes" id="UP000694300"/>
    </source>
</evidence>
<proteinExistence type="predicted"/>
<name>A0ABS6UGX3_9PSEU</name>
<dbReference type="Proteomes" id="UP000694300">
    <property type="component" value="Unassembled WGS sequence"/>
</dbReference>
<gene>
    <name evidence="1" type="ORF">I4I82_27940</name>
</gene>
<organism evidence="1 2">
    <name type="scientific">Pseudonocardia oceani</name>
    <dbReference type="NCBI Taxonomy" id="2792013"/>
    <lineage>
        <taxon>Bacteria</taxon>
        <taxon>Bacillati</taxon>
        <taxon>Actinomycetota</taxon>
        <taxon>Actinomycetes</taxon>
        <taxon>Pseudonocardiales</taxon>
        <taxon>Pseudonocardiaceae</taxon>
        <taxon>Pseudonocardia</taxon>
    </lineage>
</organism>
<comment type="caution">
    <text evidence="1">The sequence shown here is derived from an EMBL/GenBank/DDBJ whole genome shotgun (WGS) entry which is preliminary data.</text>
</comment>
<evidence type="ECO:0000313" key="1">
    <source>
        <dbReference type="EMBL" id="MBW0131484.1"/>
    </source>
</evidence>
<keyword evidence="2" id="KW-1185">Reference proteome</keyword>